<dbReference type="PANTHER" id="PTHR37171">
    <property type="entry name" value="SERINE/THREONINE-PROTEIN KINASE YRZF-RELATED"/>
    <property type="match status" value="1"/>
</dbReference>
<dbReference type="Proteomes" id="UP001385951">
    <property type="component" value="Unassembled WGS sequence"/>
</dbReference>
<comment type="caution">
    <text evidence="3">The sequence shown here is derived from an EMBL/GenBank/DDBJ whole genome shotgun (WGS) entry which is preliminary data.</text>
</comment>
<sequence>MSTDSSPQNIVPANAFENVSISGVALSTIHLTRGKPRRNKPDVHEMFPGAPPKRLPSKLPPPGTMKLSLRLGKKIGYGAAGRIFEATIDYDHSSPELRDMAIPPLVVKVSRRYKADNLAREAYYYEEMERLQGSIVPRYYGLYEAEISPECDFTPWSKDKLRCDHGCHHPRDDPSNTQRNPKCCPSPSALNVLIMERMGGQLSLVKDRTKALRSELEALYAHLASIGVDHGDVRYQNILYAPAGPDCLPSLPSPWTKKTYAWRIVDFHVATKTNMSSRRLAFQYNQSIDILLWNLPRDSTSH</sequence>
<dbReference type="AlphaFoldDB" id="A0AAW0GKF4"/>
<dbReference type="EMBL" id="JASBNA010000004">
    <property type="protein sequence ID" value="KAK7692417.1"/>
    <property type="molecule type" value="Genomic_DNA"/>
</dbReference>
<proteinExistence type="predicted"/>
<protein>
    <recommendedName>
        <fullName evidence="2">Protein kinase domain-containing protein</fullName>
    </recommendedName>
</protein>
<dbReference type="InterPro" id="IPR011009">
    <property type="entry name" value="Kinase-like_dom_sf"/>
</dbReference>
<gene>
    <name evidence="3" type="ORF">QCA50_004042</name>
</gene>
<dbReference type="PANTHER" id="PTHR37171:SF1">
    <property type="entry name" value="SERINE_THREONINE-PROTEIN KINASE YRZF-RELATED"/>
    <property type="match status" value="1"/>
</dbReference>
<reference evidence="3 4" key="1">
    <citation type="submission" date="2022-09" db="EMBL/GenBank/DDBJ databases">
        <authorList>
            <person name="Palmer J.M."/>
        </authorList>
    </citation>
    <scope>NUCLEOTIDE SEQUENCE [LARGE SCALE GENOMIC DNA]</scope>
    <source>
        <strain evidence="3 4">DSM 7382</strain>
    </source>
</reference>
<dbReference type="GO" id="GO:0004672">
    <property type="term" value="F:protein kinase activity"/>
    <property type="evidence" value="ECO:0007669"/>
    <property type="project" value="InterPro"/>
</dbReference>
<name>A0AAW0GKF4_9APHY</name>
<feature type="region of interest" description="Disordered" evidence="1">
    <location>
        <begin position="34"/>
        <end position="62"/>
    </location>
</feature>
<evidence type="ECO:0000313" key="4">
    <source>
        <dbReference type="Proteomes" id="UP001385951"/>
    </source>
</evidence>
<dbReference type="PROSITE" id="PS50011">
    <property type="entry name" value="PROTEIN_KINASE_DOM"/>
    <property type="match status" value="1"/>
</dbReference>
<evidence type="ECO:0000313" key="3">
    <source>
        <dbReference type="EMBL" id="KAK7692417.1"/>
    </source>
</evidence>
<dbReference type="InterPro" id="IPR000719">
    <property type="entry name" value="Prot_kinase_dom"/>
</dbReference>
<dbReference type="InterPro" id="IPR052396">
    <property type="entry name" value="Meiotic_Drive_Suppr_Kinase"/>
</dbReference>
<accession>A0AAW0GKF4</accession>
<organism evidence="3 4">
    <name type="scientific">Cerrena zonata</name>
    <dbReference type="NCBI Taxonomy" id="2478898"/>
    <lineage>
        <taxon>Eukaryota</taxon>
        <taxon>Fungi</taxon>
        <taxon>Dikarya</taxon>
        <taxon>Basidiomycota</taxon>
        <taxon>Agaricomycotina</taxon>
        <taxon>Agaricomycetes</taxon>
        <taxon>Polyporales</taxon>
        <taxon>Cerrenaceae</taxon>
        <taxon>Cerrena</taxon>
    </lineage>
</organism>
<feature type="domain" description="Protein kinase" evidence="2">
    <location>
        <begin position="69"/>
        <end position="302"/>
    </location>
</feature>
<feature type="compositionally biased region" description="Pro residues" evidence="1">
    <location>
        <begin position="49"/>
        <end position="62"/>
    </location>
</feature>
<dbReference type="SUPFAM" id="SSF56112">
    <property type="entry name" value="Protein kinase-like (PK-like)"/>
    <property type="match status" value="1"/>
</dbReference>
<keyword evidence="4" id="KW-1185">Reference proteome</keyword>
<dbReference type="GO" id="GO:0005524">
    <property type="term" value="F:ATP binding"/>
    <property type="evidence" value="ECO:0007669"/>
    <property type="project" value="InterPro"/>
</dbReference>
<evidence type="ECO:0000259" key="2">
    <source>
        <dbReference type="PROSITE" id="PS50011"/>
    </source>
</evidence>
<evidence type="ECO:0000256" key="1">
    <source>
        <dbReference type="SAM" id="MobiDB-lite"/>
    </source>
</evidence>